<gene>
    <name evidence="2" type="ORF">AJ80_04022</name>
</gene>
<sequence length="215" mass="24839">MSQRKQYLNQEDFEKGLEALDAELGKHDMIVAFAPITMLTAGGFLAVNYLKSRSATGDLDYLLDPEWEADEEIKNPLREAINQVAEDLTFNHQWANDDITLFVTSEARKSLFEQAERQAIVLFNGEHIRVLAAPMEWAVERKIRRLYAASRERSDKFDLGDCLAMLKYLRERNNGPLDREHIRTLNLNGFDVVPDDQTMDTIETAYRDSYNEDIF</sequence>
<keyword evidence="3" id="KW-1185">Reference proteome</keyword>
<dbReference type="AlphaFoldDB" id="A0A2B7YEA8"/>
<keyword evidence="1" id="KW-1133">Transmembrane helix</keyword>
<keyword evidence="1" id="KW-0472">Membrane</keyword>
<dbReference type="EMBL" id="PDNA01000048">
    <property type="protein sequence ID" value="PGH19381.1"/>
    <property type="molecule type" value="Genomic_DNA"/>
</dbReference>
<feature type="transmembrane region" description="Helical" evidence="1">
    <location>
        <begin position="30"/>
        <end position="50"/>
    </location>
</feature>
<dbReference type="OrthoDB" id="3348320at2759"/>
<evidence type="ECO:0000313" key="3">
    <source>
        <dbReference type="Proteomes" id="UP000224634"/>
    </source>
</evidence>
<name>A0A2B7YEA8_POLH7</name>
<accession>A0A2B7YEA8</accession>
<keyword evidence="1" id="KW-0812">Transmembrane</keyword>
<evidence type="ECO:0000256" key="1">
    <source>
        <dbReference type="SAM" id="Phobius"/>
    </source>
</evidence>
<comment type="caution">
    <text evidence="2">The sequence shown here is derived from an EMBL/GenBank/DDBJ whole genome shotgun (WGS) entry which is preliminary data.</text>
</comment>
<dbReference type="Proteomes" id="UP000224634">
    <property type="component" value="Unassembled WGS sequence"/>
</dbReference>
<evidence type="ECO:0000313" key="2">
    <source>
        <dbReference type="EMBL" id="PGH19381.1"/>
    </source>
</evidence>
<reference evidence="2 3" key="1">
    <citation type="submission" date="2017-10" db="EMBL/GenBank/DDBJ databases">
        <title>Comparative genomics in systemic dimorphic fungi from Ajellomycetaceae.</title>
        <authorList>
            <person name="Munoz J.F."/>
            <person name="Mcewen J.G."/>
            <person name="Clay O.K."/>
            <person name="Cuomo C.A."/>
        </authorList>
    </citation>
    <scope>NUCLEOTIDE SEQUENCE [LARGE SCALE GENOMIC DNA]</scope>
    <source>
        <strain evidence="2 3">UAMH7299</strain>
    </source>
</reference>
<proteinExistence type="predicted"/>
<dbReference type="STRING" id="1447883.A0A2B7YEA8"/>
<organism evidence="2 3">
    <name type="scientific">Polytolypa hystricis (strain UAMH7299)</name>
    <dbReference type="NCBI Taxonomy" id="1447883"/>
    <lineage>
        <taxon>Eukaryota</taxon>
        <taxon>Fungi</taxon>
        <taxon>Dikarya</taxon>
        <taxon>Ascomycota</taxon>
        <taxon>Pezizomycotina</taxon>
        <taxon>Eurotiomycetes</taxon>
        <taxon>Eurotiomycetidae</taxon>
        <taxon>Onygenales</taxon>
        <taxon>Onygenales incertae sedis</taxon>
        <taxon>Polytolypa</taxon>
    </lineage>
</organism>
<protein>
    <submittedName>
        <fullName evidence="2">Uncharacterized protein</fullName>
    </submittedName>
</protein>